<dbReference type="STRING" id="294747.C5MI07"/>
<dbReference type="Proteomes" id="UP000002037">
    <property type="component" value="Unassembled WGS sequence"/>
</dbReference>
<dbReference type="KEGG" id="ctp:CTRG_05700"/>
<reference evidence="3 4" key="1">
    <citation type="journal article" date="2009" name="Nature">
        <title>Evolution of pathogenicity and sexual reproduction in eight Candida genomes.</title>
        <authorList>
            <person name="Butler G."/>
            <person name="Rasmussen M.D."/>
            <person name="Lin M.F."/>
            <person name="Santos M.A."/>
            <person name="Sakthikumar S."/>
            <person name="Munro C.A."/>
            <person name="Rheinbay E."/>
            <person name="Grabherr M."/>
            <person name="Forche A."/>
            <person name="Reedy J.L."/>
            <person name="Agrafioti I."/>
            <person name="Arnaud M.B."/>
            <person name="Bates S."/>
            <person name="Brown A.J."/>
            <person name="Brunke S."/>
            <person name="Costanzo M.C."/>
            <person name="Fitzpatrick D.A."/>
            <person name="de Groot P.W."/>
            <person name="Harris D."/>
            <person name="Hoyer L.L."/>
            <person name="Hube B."/>
            <person name="Klis F.M."/>
            <person name="Kodira C."/>
            <person name="Lennard N."/>
            <person name="Logue M.E."/>
            <person name="Martin R."/>
            <person name="Neiman A.M."/>
            <person name="Nikolaou E."/>
            <person name="Quail M.A."/>
            <person name="Quinn J."/>
            <person name="Santos M.C."/>
            <person name="Schmitzberger F.F."/>
            <person name="Sherlock G."/>
            <person name="Shah P."/>
            <person name="Silverstein K.A."/>
            <person name="Skrzypek M.S."/>
            <person name="Soll D."/>
            <person name="Staggs R."/>
            <person name="Stansfield I."/>
            <person name="Stumpf M.P."/>
            <person name="Sudbery P.E."/>
            <person name="Srikantha T."/>
            <person name="Zeng Q."/>
            <person name="Berman J."/>
            <person name="Berriman M."/>
            <person name="Heitman J."/>
            <person name="Gow N.A."/>
            <person name="Lorenz M.C."/>
            <person name="Birren B.W."/>
            <person name="Kellis M."/>
            <person name="Cuomo C.A."/>
        </authorList>
    </citation>
    <scope>NUCLEOTIDE SEQUENCE [LARGE SCALE GENOMIC DNA]</scope>
    <source>
        <strain evidence="4">ATCC MYA-3404 / T1</strain>
    </source>
</reference>
<feature type="compositionally biased region" description="Polar residues" evidence="1">
    <location>
        <begin position="515"/>
        <end position="527"/>
    </location>
</feature>
<protein>
    <recommendedName>
        <fullName evidence="2">DNA replication regulator Sld3 C-terminal domain-containing protein</fullName>
    </recommendedName>
</protein>
<dbReference type="Gene3D" id="1.20.58.2130">
    <property type="match status" value="1"/>
</dbReference>
<accession>C5MI07</accession>
<dbReference type="PANTHER" id="PTHR28067:SF1">
    <property type="entry name" value="DNA REPLICATION REGULATOR SLD3"/>
    <property type="match status" value="1"/>
</dbReference>
<sequence length="756" mass="86712">MIMNNENEEISKDDSTILEITNPTTNSTINIKILYPISTKSILSEYINKSKTRNIHYFYNNNMNLKTPHLIKFNDNDQNGVIFPVVNDFYGYFNFENDDDHDDEDICESNEYEYMNISTPSELINKCEKLTLGESKVEIDNFSMKPPPLPPLLLSSHSNINTTNTNIEDIEEVKDPIEFLTFRYYSTLYSLKDPLSYFPKTALPRFKNLCIENKSTIIMIDLLKNFCLNINEFDNRHNHKYGILSISKGLSKIELIEQDKFKSRNGFSIEQENNDEEEIKGISLEKLSQLILDLKIREAQLQIITIFEILSMLEINENEFLEKNKKIQKKLEKIKEKKAKSSLIGKNRRKKEKKVQKEVDDGEELGGDEYLIYQSLNNLIDRLNLWDTLSTRAEGAGTYGFMAYVLVPYFNKKLPNLMKHVIENMKGSNMKLISSKRKKHENDDKNQQDSKKSKSKFRKVLLDKKPPSLSKSDTIVDSEDFKPLTSLKRSQSNLSTKMLSKREVDLNIKTKPESLDSNSNSTQSFIFRSQLKRSKSTTTTTTSTMTISNKPKFRKSLSQVEATPAKSRVINISQSQVQATPVVIMKNSNSIHNNTNNFNSLSQIEATPHTSIHSPPISTPLNKFIKPDKKQNSINEKLLSASKEIDLIQKTPIKSTTSTTTNNTLTMIEATPGYLIDSSPLKNLDSSHQGKPKPGEPIPIETSPLLNVLRDSESLIHKMKPVNLFTDHDHDYEYDSDELLNPNKNRSNKTYSKKRH</sequence>
<feature type="region of interest" description="Disordered" evidence="1">
    <location>
        <begin position="733"/>
        <end position="756"/>
    </location>
</feature>
<evidence type="ECO:0000313" key="3">
    <source>
        <dbReference type="EMBL" id="EER30704.1"/>
    </source>
</evidence>
<feature type="compositionally biased region" description="Basic and acidic residues" evidence="1">
    <location>
        <begin position="440"/>
        <end position="452"/>
    </location>
</feature>
<dbReference type="InterPro" id="IPR042511">
    <property type="entry name" value="Sld3"/>
</dbReference>
<dbReference type="Pfam" id="PF08639">
    <property type="entry name" value="Sld3_STD"/>
    <property type="match status" value="1"/>
</dbReference>
<dbReference type="VEuPathDB" id="FungiDB:CTRG_05700"/>
<gene>
    <name evidence="3" type="ORF">CTRG_05700</name>
</gene>
<dbReference type="AlphaFoldDB" id="C5MI07"/>
<feature type="region of interest" description="Disordered" evidence="1">
    <location>
        <begin position="510"/>
        <end position="544"/>
    </location>
</feature>
<evidence type="ECO:0000259" key="2">
    <source>
        <dbReference type="Pfam" id="PF08639"/>
    </source>
</evidence>
<dbReference type="InterPro" id="IPR013948">
    <property type="entry name" value="DNA_replication_reg_Sld3_C"/>
</dbReference>
<dbReference type="RefSeq" id="XP_002551402.1">
    <property type="nucleotide sequence ID" value="XM_002551356.1"/>
</dbReference>
<feature type="compositionally biased region" description="Polar residues" evidence="1">
    <location>
        <begin position="680"/>
        <end position="689"/>
    </location>
</feature>
<evidence type="ECO:0000313" key="4">
    <source>
        <dbReference type="Proteomes" id="UP000002037"/>
    </source>
</evidence>
<dbReference type="OrthoDB" id="5395343at2759"/>
<dbReference type="EMBL" id="GG692403">
    <property type="protein sequence ID" value="EER30704.1"/>
    <property type="molecule type" value="Genomic_DNA"/>
</dbReference>
<proteinExistence type="predicted"/>
<feature type="region of interest" description="Disordered" evidence="1">
    <location>
        <begin position="435"/>
        <end position="475"/>
    </location>
</feature>
<dbReference type="HOGENOM" id="CLU_380872_0_0_1"/>
<feature type="region of interest" description="Disordered" evidence="1">
    <location>
        <begin position="679"/>
        <end position="701"/>
    </location>
</feature>
<name>C5MI07_CANTT</name>
<evidence type="ECO:0000256" key="1">
    <source>
        <dbReference type="SAM" id="MobiDB-lite"/>
    </source>
</evidence>
<dbReference type="GeneID" id="8300915"/>
<feature type="domain" description="DNA replication regulator Sld3 C-terminal" evidence="2">
    <location>
        <begin position="175"/>
        <end position="654"/>
    </location>
</feature>
<organism evidence="3 4">
    <name type="scientific">Candida tropicalis (strain ATCC MYA-3404 / T1)</name>
    <name type="common">Yeast</name>
    <dbReference type="NCBI Taxonomy" id="294747"/>
    <lineage>
        <taxon>Eukaryota</taxon>
        <taxon>Fungi</taxon>
        <taxon>Dikarya</taxon>
        <taxon>Ascomycota</taxon>
        <taxon>Saccharomycotina</taxon>
        <taxon>Pichiomycetes</taxon>
        <taxon>Debaryomycetaceae</taxon>
        <taxon>Candida/Lodderomyces clade</taxon>
        <taxon>Candida</taxon>
    </lineage>
</organism>
<dbReference type="PANTHER" id="PTHR28067">
    <property type="entry name" value="DNA REPLICATION REGULATOR SLD3"/>
    <property type="match status" value="1"/>
</dbReference>
<dbReference type="GO" id="GO:0006270">
    <property type="term" value="P:DNA replication initiation"/>
    <property type="evidence" value="ECO:0007669"/>
    <property type="project" value="InterPro"/>
</dbReference>
<dbReference type="GO" id="GO:0031261">
    <property type="term" value="C:DNA replication preinitiation complex"/>
    <property type="evidence" value="ECO:0007669"/>
    <property type="project" value="TreeGrafter"/>
</dbReference>
<dbReference type="eggNOG" id="ENOG502RE09">
    <property type="taxonomic scope" value="Eukaryota"/>
</dbReference>
<keyword evidence="4" id="KW-1185">Reference proteome</keyword>